<dbReference type="Proteomes" id="UP000032141">
    <property type="component" value="Chromosome C1"/>
</dbReference>
<feature type="domain" description="F-box associated beta-propeller type 1" evidence="2">
    <location>
        <begin position="89"/>
        <end position="205"/>
    </location>
</feature>
<dbReference type="Gramene" id="Bo1g120510.1">
    <property type="protein sequence ID" value="Bo1g120510.1"/>
    <property type="gene ID" value="Bo1g120510"/>
</dbReference>
<evidence type="ECO:0000313" key="3">
    <source>
        <dbReference type="EnsemblPlants" id="Bo1g120510.1"/>
    </source>
</evidence>
<keyword evidence="4" id="KW-1185">Reference proteome</keyword>
<feature type="domain" description="F-box" evidence="1">
    <location>
        <begin position="5"/>
        <end position="33"/>
    </location>
</feature>
<evidence type="ECO:0000259" key="1">
    <source>
        <dbReference type="Pfam" id="PF00646"/>
    </source>
</evidence>
<dbReference type="InterPro" id="IPR036047">
    <property type="entry name" value="F-box-like_dom_sf"/>
</dbReference>
<dbReference type="AlphaFoldDB" id="A0A0D3ACV1"/>
<protein>
    <recommendedName>
        <fullName evidence="5">F-box domain-containing protein</fullName>
    </recommendedName>
</protein>
<sequence>MVTPNLPWELESEILSRVPPTSVKQLRLTCKRCFDFHELFHNQVIKFMGKRKSLKDSEDVKISNIFHCKGYENNNKSSDSYKILSCNSIVVVREEKLAFLYQYRDSTDSSKMTIWLTNTKTDEAKDFSWREFLVCKLVIYGKTRINSFFVDEENKKVMCCYADDEHRTRIYIVGDTYKNVYIDLKWPRSRVAPRLFSYVPTLAQIPDKACRAAE</sequence>
<evidence type="ECO:0000313" key="4">
    <source>
        <dbReference type="Proteomes" id="UP000032141"/>
    </source>
</evidence>
<dbReference type="OMA" id="HCKGYEN"/>
<dbReference type="Pfam" id="PF00646">
    <property type="entry name" value="F-box"/>
    <property type="match status" value="1"/>
</dbReference>
<dbReference type="STRING" id="109376.A0A0D3ACV1"/>
<proteinExistence type="predicted"/>
<dbReference type="HOGENOM" id="CLU_1295972_0_0_1"/>
<dbReference type="InterPro" id="IPR001810">
    <property type="entry name" value="F-box_dom"/>
</dbReference>
<reference evidence="3 4" key="1">
    <citation type="journal article" date="2014" name="Genome Biol.">
        <title>Transcriptome and methylome profiling reveals relics of genome dominance in the mesopolyploid Brassica oleracea.</title>
        <authorList>
            <person name="Parkin I.A."/>
            <person name="Koh C."/>
            <person name="Tang H."/>
            <person name="Robinson S.J."/>
            <person name="Kagale S."/>
            <person name="Clarke W.E."/>
            <person name="Town C.D."/>
            <person name="Nixon J."/>
            <person name="Krishnakumar V."/>
            <person name="Bidwell S.L."/>
            <person name="Denoeud F."/>
            <person name="Belcram H."/>
            <person name="Links M.G."/>
            <person name="Just J."/>
            <person name="Clarke C."/>
            <person name="Bender T."/>
            <person name="Huebert T."/>
            <person name="Mason A.S."/>
            <person name="Pires J.C."/>
            <person name="Barker G."/>
            <person name="Moore J."/>
            <person name="Walley P.G."/>
            <person name="Manoli S."/>
            <person name="Batley J."/>
            <person name="Edwards D."/>
            <person name="Nelson M.N."/>
            <person name="Wang X."/>
            <person name="Paterson A.H."/>
            <person name="King G."/>
            <person name="Bancroft I."/>
            <person name="Chalhoub B."/>
            <person name="Sharpe A.G."/>
        </authorList>
    </citation>
    <scope>NUCLEOTIDE SEQUENCE</scope>
    <source>
        <strain evidence="3 4">cv. TO1000</strain>
    </source>
</reference>
<dbReference type="Pfam" id="PF07734">
    <property type="entry name" value="FBA_1"/>
    <property type="match status" value="1"/>
</dbReference>
<organism evidence="3 4">
    <name type="scientific">Brassica oleracea var. oleracea</name>
    <dbReference type="NCBI Taxonomy" id="109376"/>
    <lineage>
        <taxon>Eukaryota</taxon>
        <taxon>Viridiplantae</taxon>
        <taxon>Streptophyta</taxon>
        <taxon>Embryophyta</taxon>
        <taxon>Tracheophyta</taxon>
        <taxon>Spermatophyta</taxon>
        <taxon>Magnoliopsida</taxon>
        <taxon>eudicotyledons</taxon>
        <taxon>Gunneridae</taxon>
        <taxon>Pentapetalae</taxon>
        <taxon>rosids</taxon>
        <taxon>malvids</taxon>
        <taxon>Brassicales</taxon>
        <taxon>Brassicaceae</taxon>
        <taxon>Brassiceae</taxon>
        <taxon>Brassica</taxon>
    </lineage>
</organism>
<dbReference type="EnsemblPlants" id="Bo1g120510.1">
    <property type="protein sequence ID" value="Bo1g120510.1"/>
    <property type="gene ID" value="Bo1g120510"/>
</dbReference>
<accession>A0A0D3ACV1</accession>
<evidence type="ECO:0008006" key="5">
    <source>
        <dbReference type="Google" id="ProtNLM"/>
    </source>
</evidence>
<dbReference type="SUPFAM" id="SSF81383">
    <property type="entry name" value="F-box domain"/>
    <property type="match status" value="1"/>
</dbReference>
<evidence type="ECO:0000259" key="2">
    <source>
        <dbReference type="Pfam" id="PF07734"/>
    </source>
</evidence>
<name>A0A0D3ACV1_BRAOL</name>
<dbReference type="InterPro" id="IPR006527">
    <property type="entry name" value="F-box-assoc_dom_typ1"/>
</dbReference>
<reference evidence="3" key="2">
    <citation type="submission" date="2015-03" db="UniProtKB">
        <authorList>
            <consortium name="EnsemblPlants"/>
        </authorList>
    </citation>
    <scope>IDENTIFICATION</scope>
</reference>